<reference evidence="3" key="1">
    <citation type="submission" date="2022-01" db="EMBL/GenBank/DDBJ databases">
        <authorList>
            <person name="Jo J.-H."/>
            <person name="Im W.-T."/>
        </authorList>
    </citation>
    <scope>NUCLEOTIDE SEQUENCE</scope>
    <source>
        <strain evidence="3">XY25</strain>
    </source>
</reference>
<dbReference type="RefSeq" id="WP_275707132.1">
    <property type="nucleotide sequence ID" value="NZ_JAKLTN010000001.1"/>
</dbReference>
<evidence type="ECO:0000313" key="4">
    <source>
        <dbReference type="Proteomes" id="UP001165384"/>
    </source>
</evidence>
<feature type="region of interest" description="Disordered" evidence="2">
    <location>
        <begin position="122"/>
        <end position="145"/>
    </location>
</feature>
<evidence type="ECO:0000313" key="3">
    <source>
        <dbReference type="EMBL" id="MCG2575819.1"/>
    </source>
</evidence>
<gene>
    <name evidence="3" type="ORF">LZ012_02280</name>
</gene>
<sequence>MNANEEPMEVPCCPALTKDTVCDVLDFHYRTRHTTNVAAGGRRIQVEVLIHARLERCPGPMTLGDLVYSTTLLPGEKVRLFTSDRRTRFSIDSESKVSYRHEQTSEERYYLSSMHDFMSDVSVRDSGSASSSNKGSARGHGETSSALGALFSGPSVDVSGSYDASSTSSFLRELSQHASASDRRSESATRAASSVSVGEVSSRSHTQGESEDHQESSSREFSNPNRCHAVTYFFYQINKTQTVKFRIVAIQRRVIDPAADTRVSNNPFAADGGVSAIPSAVLATDANRLKVEKIGRDSVLAQQGADFAAGASREAANVNLARLSALDTNVQPISPALKARALQEVDQSLIKERLIDKNGKVVDEVVSELSFERVSSLPTPGLLVKGCLDECDTCEPALEKAIELELEHKQLQNELLKKQIELLEKSQEYRCCPVAEAATP</sequence>
<feature type="compositionally biased region" description="Basic and acidic residues" evidence="2">
    <location>
        <begin position="206"/>
        <end position="218"/>
    </location>
</feature>
<name>A0ABS9JY39_9RHOO</name>
<dbReference type="Proteomes" id="UP001165384">
    <property type="component" value="Unassembled WGS sequence"/>
</dbReference>
<evidence type="ECO:0000256" key="1">
    <source>
        <dbReference type="SAM" id="Coils"/>
    </source>
</evidence>
<organism evidence="3 4">
    <name type="scientific">Dechloromonas hankyongensis</name>
    <dbReference type="NCBI Taxonomy" id="2908002"/>
    <lineage>
        <taxon>Bacteria</taxon>
        <taxon>Pseudomonadati</taxon>
        <taxon>Pseudomonadota</taxon>
        <taxon>Betaproteobacteria</taxon>
        <taxon>Rhodocyclales</taxon>
        <taxon>Azonexaceae</taxon>
        <taxon>Dechloromonas</taxon>
    </lineage>
</organism>
<feature type="compositionally biased region" description="Low complexity" evidence="2">
    <location>
        <begin position="188"/>
        <end position="204"/>
    </location>
</feature>
<evidence type="ECO:0000256" key="2">
    <source>
        <dbReference type="SAM" id="MobiDB-lite"/>
    </source>
</evidence>
<evidence type="ECO:0008006" key="5">
    <source>
        <dbReference type="Google" id="ProtNLM"/>
    </source>
</evidence>
<keyword evidence="1" id="KW-0175">Coiled coil</keyword>
<comment type="caution">
    <text evidence="3">The sequence shown here is derived from an EMBL/GenBank/DDBJ whole genome shotgun (WGS) entry which is preliminary data.</text>
</comment>
<feature type="coiled-coil region" evidence="1">
    <location>
        <begin position="394"/>
        <end position="428"/>
    </location>
</feature>
<accession>A0ABS9JY39</accession>
<feature type="region of interest" description="Disordered" evidence="2">
    <location>
        <begin position="177"/>
        <end position="222"/>
    </location>
</feature>
<proteinExistence type="predicted"/>
<keyword evidence="4" id="KW-1185">Reference proteome</keyword>
<protein>
    <recommendedName>
        <fullName evidence="5">DUF2382 domain-containing protein</fullName>
    </recommendedName>
</protein>
<feature type="compositionally biased region" description="Low complexity" evidence="2">
    <location>
        <begin position="122"/>
        <end position="136"/>
    </location>
</feature>
<dbReference type="EMBL" id="JAKLTN010000001">
    <property type="protein sequence ID" value="MCG2575819.1"/>
    <property type="molecule type" value="Genomic_DNA"/>
</dbReference>